<accession>A0ABN9QG75</accession>
<feature type="compositionally biased region" description="Low complexity" evidence="1">
    <location>
        <begin position="154"/>
        <end position="166"/>
    </location>
</feature>
<comment type="caution">
    <text evidence="2">The sequence shown here is derived from an EMBL/GenBank/DDBJ whole genome shotgun (WGS) entry which is preliminary data.</text>
</comment>
<evidence type="ECO:0000256" key="1">
    <source>
        <dbReference type="SAM" id="MobiDB-lite"/>
    </source>
</evidence>
<sequence>MPPPPPRGGGAGGSLQGAGTTSDDTVAKALELLEKACLEVERQAALAALQGQLVPVHAKVVESPSAVCQRCSAAERRSRAAFEQALAEARNKVRAAADMAASCEYQVAIAFKHVKEERGAMPAAAFAWPSQAAAVLSLGQLMESEDTSGLALKGRSSGASSTSRTSPCQGPTTGSGGLRQRRREPPDHAESCESHVHP</sequence>
<organism evidence="2 3">
    <name type="scientific">Prorocentrum cordatum</name>
    <dbReference type="NCBI Taxonomy" id="2364126"/>
    <lineage>
        <taxon>Eukaryota</taxon>
        <taxon>Sar</taxon>
        <taxon>Alveolata</taxon>
        <taxon>Dinophyceae</taxon>
        <taxon>Prorocentrales</taxon>
        <taxon>Prorocentraceae</taxon>
        <taxon>Prorocentrum</taxon>
    </lineage>
</organism>
<proteinExistence type="predicted"/>
<protein>
    <submittedName>
        <fullName evidence="2">Uncharacterized protein</fullName>
    </submittedName>
</protein>
<feature type="region of interest" description="Disordered" evidence="1">
    <location>
        <begin position="147"/>
        <end position="198"/>
    </location>
</feature>
<gene>
    <name evidence="2" type="ORF">PCOR1329_LOCUS10984</name>
</gene>
<dbReference type="EMBL" id="CAUYUJ010003136">
    <property type="protein sequence ID" value="CAK0804054.1"/>
    <property type="molecule type" value="Genomic_DNA"/>
</dbReference>
<feature type="compositionally biased region" description="Basic and acidic residues" evidence="1">
    <location>
        <begin position="183"/>
        <end position="198"/>
    </location>
</feature>
<reference evidence="2" key="1">
    <citation type="submission" date="2023-10" db="EMBL/GenBank/DDBJ databases">
        <authorList>
            <person name="Chen Y."/>
            <person name="Shah S."/>
            <person name="Dougan E. K."/>
            <person name="Thang M."/>
            <person name="Chan C."/>
        </authorList>
    </citation>
    <scope>NUCLEOTIDE SEQUENCE [LARGE SCALE GENOMIC DNA]</scope>
</reference>
<evidence type="ECO:0000313" key="3">
    <source>
        <dbReference type="Proteomes" id="UP001189429"/>
    </source>
</evidence>
<name>A0ABN9QG75_9DINO</name>
<dbReference type="Proteomes" id="UP001189429">
    <property type="component" value="Unassembled WGS sequence"/>
</dbReference>
<feature type="region of interest" description="Disordered" evidence="1">
    <location>
        <begin position="1"/>
        <end position="21"/>
    </location>
</feature>
<keyword evidence="3" id="KW-1185">Reference proteome</keyword>
<evidence type="ECO:0000313" key="2">
    <source>
        <dbReference type="EMBL" id="CAK0804054.1"/>
    </source>
</evidence>